<comment type="caution">
    <text evidence="1">The sequence shown here is derived from an EMBL/GenBank/DDBJ whole genome shotgun (WGS) entry which is preliminary data.</text>
</comment>
<name>A0A0W0GBD2_MONRR</name>
<organism evidence="1 2">
    <name type="scientific">Moniliophthora roreri</name>
    <name type="common">Frosty pod rot fungus</name>
    <name type="synonym">Monilia roreri</name>
    <dbReference type="NCBI Taxonomy" id="221103"/>
    <lineage>
        <taxon>Eukaryota</taxon>
        <taxon>Fungi</taxon>
        <taxon>Dikarya</taxon>
        <taxon>Basidiomycota</taxon>
        <taxon>Agaricomycotina</taxon>
        <taxon>Agaricomycetes</taxon>
        <taxon>Agaricomycetidae</taxon>
        <taxon>Agaricales</taxon>
        <taxon>Marasmiineae</taxon>
        <taxon>Marasmiaceae</taxon>
        <taxon>Moniliophthora</taxon>
    </lineage>
</organism>
<dbReference type="EMBL" id="LATX01000582">
    <property type="protein sequence ID" value="KTB45868.1"/>
    <property type="molecule type" value="Genomic_DNA"/>
</dbReference>
<dbReference type="Proteomes" id="UP000054988">
    <property type="component" value="Unassembled WGS sequence"/>
</dbReference>
<proteinExistence type="predicted"/>
<accession>A0A0W0GBD2</accession>
<sequence length="153" mass="16128">MDPFFASLSDVWVILKGTDFDVTGLKSSLYMIIDNKVVMVDGSEALRFEGLTVDNEAGPSNSISLLSLTADAGPSSATLHAASPTNTVNSTNQASAMVADKANPSLVDVPQPVSLLTPMSASDSITFFSLPLLLTAPESIDEDEDEVLYTLLT</sequence>
<dbReference type="AlphaFoldDB" id="A0A0W0GBD2"/>
<evidence type="ECO:0000313" key="2">
    <source>
        <dbReference type="Proteomes" id="UP000054988"/>
    </source>
</evidence>
<protein>
    <submittedName>
        <fullName evidence="1">Uncharacterized protein</fullName>
    </submittedName>
</protein>
<gene>
    <name evidence="1" type="ORF">WG66_1556</name>
</gene>
<evidence type="ECO:0000313" key="1">
    <source>
        <dbReference type="EMBL" id="KTB45868.1"/>
    </source>
</evidence>
<reference evidence="1 2" key="1">
    <citation type="submission" date="2015-12" db="EMBL/GenBank/DDBJ databases">
        <title>Draft genome sequence of Moniliophthora roreri, the causal agent of frosty pod rot of cacao.</title>
        <authorList>
            <person name="Aime M.C."/>
            <person name="Diaz-Valderrama J.R."/>
            <person name="Kijpornyongpan T."/>
            <person name="Phillips-Mora W."/>
        </authorList>
    </citation>
    <scope>NUCLEOTIDE SEQUENCE [LARGE SCALE GENOMIC DNA]</scope>
    <source>
        <strain evidence="1 2">MCA 2952</strain>
    </source>
</reference>